<evidence type="ECO:0000256" key="1">
    <source>
        <dbReference type="SAM" id="MobiDB-lite"/>
    </source>
</evidence>
<feature type="region of interest" description="Disordered" evidence="1">
    <location>
        <begin position="197"/>
        <end position="233"/>
    </location>
</feature>
<evidence type="ECO:0000313" key="4">
    <source>
        <dbReference type="Proteomes" id="UP001362999"/>
    </source>
</evidence>
<proteinExistence type="predicted"/>
<keyword evidence="4" id="KW-1185">Reference proteome</keyword>
<evidence type="ECO:0000313" key="3">
    <source>
        <dbReference type="EMBL" id="KAK6984786.1"/>
    </source>
</evidence>
<keyword evidence="2" id="KW-0812">Transmembrane</keyword>
<feature type="region of interest" description="Disordered" evidence="1">
    <location>
        <begin position="341"/>
        <end position="362"/>
    </location>
</feature>
<keyword evidence="2" id="KW-0472">Membrane</keyword>
<feature type="region of interest" description="Disordered" evidence="1">
    <location>
        <begin position="136"/>
        <end position="157"/>
    </location>
</feature>
<gene>
    <name evidence="3" type="ORF">R3P38DRAFT_3451452</name>
</gene>
<dbReference type="AlphaFoldDB" id="A0AAV9ZKP3"/>
<feature type="compositionally biased region" description="Low complexity" evidence="1">
    <location>
        <begin position="140"/>
        <end position="157"/>
    </location>
</feature>
<sequence>MTVEEKEKRWESSTIADPNSFFAAQKPRQRSMKLTATLHPLSRASNDDQPSRFYTQFKEFRAQKRDARPAILISRPQLRQDLDIQLTFYSSTLHSKRFSSFMPLDVVLRTLFDLCGLVFVPIYIFHPGFIVVPDKRGERASSSSPRLRPHSRCSSSRGLGHASLQVEAAVSLPQDGTSFRLPCSPLLGTLTLLPRSLTSPDRPSAATPHVQESAGKTTARSASLTAPPSGSLGMIPHAPPPFLSLIPFPSCAYPSPPPSLAEFDSTPLPRRELLARARRRWGVTPLAVQERTHASSFIWVGADGDDVPQLISRCGCRGYLPSSSSLLSATDPPPLSFLPTSCNQRPTSPPLPPSIDGGCGPL</sequence>
<evidence type="ECO:0000256" key="2">
    <source>
        <dbReference type="SAM" id="Phobius"/>
    </source>
</evidence>
<protein>
    <submittedName>
        <fullName evidence="3">Uncharacterized protein</fullName>
    </submittedName>
</protein>
<organism evidence="3 4">
    <name type="scientific">Favolaschia claudopus</name>
    <dbReference type="NCBI Taxonomy" id="2862362"/>
    <lineage>
        <taxon>Eukaryota</taxon>
        <taxon>Fungi</taxon>
        <taxon>Dikarya</taxon>
        <taxon>Basidiomycota</taxon>
        <taxon>Agaricomycotina</taxon>
        <taxon>Agaricomycetes</taxon>
        <taxon>Agaricomycetidae</taxon>
        <taxon>Agaricales</taxon>
        <taxon>Marasmiineae</taxon>
        <taxon>Mycenaceae</taxon>
        <taxon>Favolaschia</taxon>
    </lineage>
</organism>
<dbReference type="EMBL" id="JAWWNJ010000134">
    <property type="protein sequence ID" value="KAK6984786.1"/>
    <property type="molecule type" value="Genomic_DNA"/>
</dbReference>
<accession>A0AAV9ZKP3</accession>
<name>A0AAV9ZKP3_9AGAR</name>
<keyword evidence="2" id="KW-1133">Transmembrane helix</keyword>
<reference evidence="3 4" key="1">
    <citation type="journal article" date="2024" name="J Genomics">
        <title>Draft genome sequencing and assembly of Favolaschia claudopus CIRM-BRFM 2984 isolated from oak limbs.</title>
        <authorList>
            <person name="Navarro D."/>
            <person name="Drula E."/>
            <person name="Chaduli D."/>
            <person name="Cazenave R."/>
            <person name="Ahrendt S."/>
            <person name="Wang J."/>
            <person name="Lipzen A."/>
            <person name="Daum C."/>
            <person name="Barry K."/>
            <person name="Grigoriev I.V."/>
            <person name="Favel A."/>
            <person name="Rosso M.N."/>
            <person name="Martin F."/>
        </authorList>
    </citation>
    <scope>NUCLEOTIDE SEQUENCE [LARGE SCALE GENOMIC DNA]</scope>
    <source>
        <strain evidence="3 4">CIRM-BRFM 2984</strain>
    </source>
</reference>
<feature type="transmembrane region" description="Helical" evidence="2">
    <location>
        <begin position="106"/>
        <end position="126"/>
    </location>
</feature>
<comment type="caution">
    <text evidence="3">The sequence shown here is derived from an EMBL/GenBank/DDBJ whole genome shotgun (WGS) entry which is preliminary data.</text>
</comment>
<dbReference type="Proteomes" id="UP001362999">
    <property type="component" value="Unassembled WGS sequence"/>
</dbReference>
<feature type="compositionally biased region" description="Polar residues" evidence="1">
    <location>
        <begin position="214"/>
        <end position="228"/>
    </location>
</feature>